<evidence type="ECO:0000313" key="1">
    <source>
        <dbReference type="EMBL" id="KIK93529.1"/>
    </source>
</evidence>
<proteinExistence type="predicted"/>
<reference evidence="2" key="2">
    <citation type="submission" date="2015-01" db="EMBL/GenBank/DDBJ databases">
        <title>Evolutionary Origins and Diversification of the Mycorrhizal Mutualists.</title>
        <authorList>
            <consortium name="DOE Joint Genome Institute"/>
            <consortium name="Mycorrhizal Genomics Consortium"/>
            <person name="Kohler A."/>
            <person name="Kuo A."/>
            <person name="Nagy L.G."/>
            <person name="Floudas D."/>
            <person name="Copeland A."/>
            <person name="Barry K.W."/>
            <person name="Cichocki N."/>
            <person name="Veneault-Fourrey C."/>
            <person name="LaButti K."/>
            <person name="Lindquist E.A."/>
            <person name="Lipzen A."/>
            <person name="Lundell T."/>
            <person name="Morin E."/>
            <person name="Murat C."/>
            <person name="Riley R."/>
            <person name="Ohm R."/>
            <person name="Sun H."/>
            <person name="Tunlid A."/>
            <person name="Henrissat B."/>
            <person name="Grigoriev I.V."/>
            <person name="Hibbett D.S."/>
            <person name="Martin F."/>
        </authorList>
    </citation>
    <scope>NUCLEOTIDE SEQUENCE [LARGE SCALE GENOMIC DNA]</scope>
    <source>
        <strain evidence="2">Ve08.2h10</strain>
    </source>
</reference>
<gene>
    <name evidence="1" type="ORF">PAXRUDRAFT_828877</name>
</gene>
<protein>
    <submittedName>
        <fullName evidence="1">Uncharacterized protein</fullName>
    </submittedName>
</protein>
<dbReference type="Proteomes" id="UP000054538">
    <property type="component" value="Unassembled WGS sequence"/>
</dbReference>
<reference evidence="1 2" key="1">
    <citation type="submission" date="2014-04" db="EMBL/GenBank/DDBJ databases">
        <authorList>
            <consortium name="DOE Joint Genome Institute"/>
            <person name="Kuo A."/>
            <person name="Kohler A."/>
            <person name="Jargeat P."/>
            <person name="Nagy L.G."/>
            <person name="Floudas D."/>
            <person name="Copeland A."/>
            <person name="Barry K.W."/>
            <person name="Cichocki N."/>
            <person name="Veneault-Fourrey C."/>
            <person name="LaButti K."/>
            <person name="Lindquist E.A."/>
            <person name="Lipzen A."/>
            <person name="Lundell T."/>
            <person name="Morin E."/>
            <person name="Murat C."/>
            <person name="Sun H."/>
            <person name="Tunlid A."/>
            <person name="Henrissat B."/>
            <person name="Grigoriev I.V."/>
            <person name="Hibbett D.S."/>
            <person name="Martin F."/>
            <person name="Nordberg H.P."/>
            <person name="Cantor M.N."/>
            <person name="Hua S.X."/>
        </authorList>
    </citation>
    <scope>NUCLEOTIDE SEQUENCE [LARGE SCALE GENOMIC DNA]</scope>
    <source>
        <strain evidence="1 2">Ve08.2h10</strain>
    </source>
</reference>
<sequence length="58" mass="6394">MTSIHRVRRVSPPCPCDRARFRSVLISSSAIGMRQVFKDCDLCIVTSAIFLGGLSLPK</sequence>
<keyword evidence="2" id="KW-1185">Reference proteome</keyword>
<evidence type="ECO:0000313" key="2">
    <source>
        <dbReference type="Proteomes" id="UP000054538"/>
    </source>
</evidence>
<accession>A0A0D0E0S5</accession>
<name>A0A0D0E0S5_9AGAM</name>
<organism evidence="1 2">
    <name type="scientific">Paxillus rubicundulus Ve08.2h10</name>
    <dbReference type="NCBI Taxonomy" id="930991"/>
    <lineage>
        <taxon>Eukaryota</taxon>
        <taxon>Fungi</taxon>
        <taxon>Dikarya</taxon>
        <taxon>Basidiomycota</taxon>
        <taxon>Agaricomycotina</taxon>
        <taxon>Agaricomycetes</taxon>
        <taxon>Agaricomycetidae</taxon>
        <taxon>Boletales</taxon>
        <taxon>Paxilineae</taxon>
        <taxon>Paxillaceae</taxon>
        <taxon>Paxillus</taxon>
    </lineage>
</organism>
<dbReference type="AlphaFoldDB" id="A0A0D0E0S5"/>
<dbReference type="EMBL" id="KN825177">
    <property type="protein sequence ID" value="KIK93529.1"/>
    <property type="molecule type" value="Genomic_DNA"/>
</dbReference>
<dbReference type="HOGENOM" id="CLU_2979757_0_0_1"/>
<dbReference type="InParanoid" id="A0A0D0E0S5"/>